<proteinExistence type="predicted"/>
<sequence length="115" mass="12864">MSVFVDVVNAIVESGQMVSDFFTTGIYELLTKFTAWFVKWSVVAMWKAKLAAIAFSWDVAQELITTLNISGYINAAWSTLDSKVLNMFVYFKIPEAVNIVMSAGVTKFVMKFLGI</sequence>
<evidence type="ECO:0008006" key="3">
    <source>
        <dbReference type="Google" id="ProtNLM"/>
    </source>
</evidence>
<gene>
    <name evidence="1" type="ordered locus">Metme_2332</name>
</gene>
<dbReference type="AlphaFoldDB" id="F9ZVC4"/>
<reference evidence="1 2" key="1">
    <citation type="journal article" date="2011" name="J. Bacteriol.">
        <title>Complete Genome Sequence of the Aerobic Marine Methanotroph Methylomonas methanica MC09.</title>
        <authorList>
            <person name="Boden R."/>
            <person name="Cunliffe M."/>
            <person name="Scanlan J."/>
            <person name="Moussard H."/>
            <person name="Kits K.D."/>
            <person name="Klotz M.G."/>
            <person name="Jetten M.S."/>
            <person name="Vuilleumier S."/>
            <person name="Han J."/>
            <person name="Peters L."/>
            <person name="Mikhailova N."/>
            <person name="Teshima H."/>
            <person name="Tapia R."/>
            <person name="Kyrpides N."/>
            <person name="Ivanova N."/>
            <person name="Pagani I."/>
            <person name="Cheng J.F."/>
            <person name="Goodwin L."/>
            <person name="Han C."/>
            <person name="Hauser L."/>
            <person name="Land M.L."/>
            <person name="Lapidus A."/>
            <person name="Lucas S."/>
            <person name="Pitluck S."/>
            <person name="Woyke T."/>
            <person name="Stein L."/>
            <person name="Murrell J.C."/>
        </authorList>
    </citation>
    <scope>NUCLEOTIDE SEQUENCE [LARGE SCALE GENOMIC DNA]</scope>
    <source>
        <strain evidence="1 2">MC09</strain>
    </source>
</reference>
<dbReference type="KEGG" id="mmt:Metme_2332"/>
<dbReference type="eggNOG" id="ENOG5031HJP">
    <property type="taxonomic scope" value="Bacteria"/>
</dbReference>
<dbReference type="OrthoDB" id="5572690at2"/>
<evidence type="ECO:0000313" key="2">
    <source>
        <dbReference type="Proteomes" id="UP000008888"/>
    </source>
</evidence>
<keyword evidence="2" id="KW-1185">Reference proteome</keyword>
<dbReference type="Pfam" id="PF10734">
    <property type="entry name" value="DUF2523"/>
    <property type="match status" value="1"/>
</dbReference>
<reference evidence="2" key="3">
    <citation type="submission" date="2011-05" db="EMBL/GenBank/DDBJ databases">
        <title>Complete sequence of Methylomonas methanica MC09.</title>
        <authorList>
            <consortium name="US DOE Joint Genome Institute"/>
            <person name="Lucas S."/>
            <person name="Han J."/>
            <person name="Lapidus A."/>
            <person name="Cheng J.-F."/>
            <person name="Goodwin L."/>
            <person name="Pitluck S."/>
            <person name="Peters L."/>
            <person name="Mikhailova N."/>
            <person name="Teshima H."/>
            <person name="Han C."/>
            <person name="Tapia R."/>
            <person name="Land M."/>
            <person name="Hauser L."/>
            <person name="Kyrpides N."/>
            <person name="Ivanova N."/>
            <person name="Pagani I."/>
            <person name="Stein L."/>
            <person name="Woyke T."/>
        </authorList>
    </citation>
    <scope>NUCLEOTIDE SEQUENCE [LARGE SCALE GENOMIC DNA]</scope>
    <source>
        <strain evidence="2">MC09</strain>
    </source>
</reference>
<dbReference type="EMBL" id="CP002738">
    <property type="protein sequence ID" value="AEG00734.1"/>
    <property type="molecule type" value="Genomic_DNA"/>
</dbReference>
<dbReference type="Proteomes" id="UP000008888">
    <property type="component" value="Chromosome"/>
</dbReference>
<dbReference type="STRING" id="857087.Metme_2332"/>
<name>F9ZVC4_METMM</name>
<evidence type="ECO:0000313" key="1">
    <source>
        <dbReference type="EMBL" id="AEG00734.1"/>
    </source>
</evidence>
<organism evidence="1 2">
    <name type="scientific">Methylomonas methanica (strain DSM 25384 / MC09)</name>
    <dbReference type="NCBI Taxonomy" id="857087"/>
    <lineage>
        <taxon>Bacteria</taxon>
        <taxon>Pseudomonadati</taxon>
        <taxon>Pseudomonadota</taxon>
        <taxon>Gammaproteobacteria</taxon>
        <taxon>Methylococcales</taxon>
        <taxon>Methylococcaceae</taxon>
        <taxon>Methylomonas</taxon>
    </lineage>
</organism>
<protein>
    <recommendedName>
        <fullName evidence="3">DUF2523 domain-containing protein</fullName>
    </recommendedName>
</protein>
<dbReference type="RefSeq" id="WP_013818974.1">
    <property type="nucleotide sequence ID" value="NC_015572.1"/>
</dbReference>
<dbReference type="InterPro" id="IPR019670">
    <property type="entry name" value="DUF2523"/>
</dbReference>
<accession>F9ZVC4</accession>
<dbReference type="HOGENOM" id="CLU_169615_0_0_6"/>
<reference key="2">
    <citation type="submission" date="2011-05" db="EMBL/GenBank/DDBJ databases">
        <title>Complete genome sequence of the aerobic marine methanotroph Methylomonas methanica MC09.</title>
        <authorList>
            <person name="Boden R."/>
            <person name="Cunliffe M."/>
            <person name="Scanlan J."/>
            <person name="Moussard H."/>
            <person name="Kits K.D."/>
            <person name="Klotz M."/>
            <person name="Jetten M."/>
            <person name="Vuilleumier S."/>
            <person name="Han J."/>
            <person name="Peters L."/>
            <person name="Mikhailova N."/>
            <person name="Teshima H."/>
            <person name="Tapia R."/>
            <person name="Kyrpides N."/>
            <person name="Ivanova N."/>
            <person name="Pagani I."/>
            <person name="Cheng J.-F."/>
            <person name="Goodwin L."/>
            <person name="Han C."/>
            <person name="Hauser L."/>
            <person name="Land M."/>
            <person name="Lapidus A."/>
            <person name="Lucas S."/>
            <person name="Pitluck S."/>
            <person name="Woyke T."/>
            <person name="Stein L.Y."/>
            <person name="Murrell C."/>
        </authorList>
    </citation>
    <scope>NUCLEOTIDE SEQUENCE</scope>
    <source>
        <strain>MC09</strain>
    </source>
</reference>